<dbReference type="AlphaFoldDB" id="A0A443IBQ6"/>
<keyword evidence="4" id="KW-1185">Reference proteome</keyword>
<feature type="domain" description="CYTH" evidence="1">
    <location>
        <begin position="2"/>
        <end position="202"/>
    </location>
</feature>
<evidence type="ECO:0000259" key="1">
    <source>
        <dbReference type="PROSITE" id="PS51707"/>
    </source>
</evidence>
<dbReference type="Gene3D" id="2.40.320.10">
    <property type="entry name" value="Hypothetical Protein Pfu-838710-001"/>
    <property type="match status" value="1"/>
</dbReference>
<dbReference type="InterPro" id="IPR033469">
    <property type="entry name" value="CYTH-like_dom_sf"/>
</dbReference>
<evidence type="ECO:0000313" key="3">
    <source>
        <dbReference type="EMBL" id="RWR01415.1"/>
    </source>
</evidence>
<protein>
    <submittedName>
        <fullName evidence="3">Adenylate cyclase</fullName>
    </submittedName>
</protein>
<dbReference type="SMART" id="SM01118">
    <property type="entry name" value="CYTH"/>
    <property type="match status" value="1"/>
</dbReference>
<proteinExistence type="predicted"/>
<dbReference type="RefSeq" id="WP_128178503.1">
    <property type="nucleotide sequence ID" value="NZ_CP071409.1"/>
</dbReference>
<dbReference type="CDD" id="cd07756">
    <property type="entry name" value="CYTH-like_Pase_CHAD"/>
    <property type="match status" value="1"/>
</dbReference>
<comment type="caution">
    <text evidence="3">The sequence shown here is derived from an EMBL/GenBank/DDBJ whole genome shotgun (WGS) entry which is preliminary data.</text>
</comment>
<dbReference type="InterPro" id="IPR007899">
    <property type="entry name" value="CHAD_dom"/>
</dbReference>
<dbReference type="PANTHER" id="PTHR39569:SF1">
    <property type="entry name" value="INORGANIC TRIPHOSPHATASE"/>
    <property type="match status" value="1"/>
</dbReference>
<dbReference type="SUPFAM" id="SSF55154">
    <property type="entry name" value="CYTH-like phosphatases"/>
    <property type="match status" value="1"/>
</dbReference>
<gene>
    <name evidence="3" type="ORF">ED28_13040</name>
</gene>
<feature type="domain" description="CHAD" evidence="2">
    <location>
        <begin position="218"/>
        <end position="435"/>
    </location>
</feature>
<dbReference type="EMBL" id="JMEE01000036">
    <property type="protein sequence ID" value="RWR01415.1"/>
    <property type="molecule type" value="Genomic_DNA"/>
</dbReference>
<dbReference type="PROSITE" id="PS51708">
    <property type="entry name" value="CHAD"/>
    <property type="match status" value="1"/>
</dbReference>
<dbReference type="PROSITE" id="PS51707">
    <property type="entry name" value="CYTH"/>
    <property type="match status" value="1"/>
</dbReference>
<dbReference type="Pfam" id="PF01928">
    <property type="entry name" value="CYTH"/>
    <property type="match status" value="1"/>
</dbReference>
<organism evidence="3 4">
    <name type="scientific">[Pantoea] beijingensis</name>
    <dbReference type="NCBI Taxonomy" id="1324864"/>
    <lineage>
        <taxon>Bacteria</taxon>
        <taxon>Pseudomonadati</taxon>
        <taxon>Pseudomonadota</taxon>
        <taxon>Gammaproteobacteria</taxon>
        <taxon>Enterobacterales</taxon>
        <taxon>Erwiniaceae</taxon>
        <taxon>Erwinia</taxon>
    </lineage>
</organism>
<accession>A0A443IBQ6</accession>
<dbReference type="GO" id="GO:0046872">
    <property type="term" value="F:metal ion binding"/>
    <property type="evidence" value="ECO:0007669"/>
    <property type="project" value="TreeGrafter"/>
</dbReference>
<evidence type="ECO:0000259" key="2">
    <source>
        <dbReference type="PROSITE" id="PS51708"/>
    </source>
</evidence>
<dbReference type="Pfam" id="PF05235">
    <property type="entry name" value="CHAD"/>
    <property type="match status" value="1"/>
</dbReference>
<reference evidence="3 4" key="1">
    <citation type="submission" date="2014-04" db="EMBL/GenBank/DDBJ databases">
        <title>Draft genome sequence of Pantoea beijingensis strain LMG 27579, an emerging pathogen to Pleurotus eryngii with potential industrial application.</title>
        <authorList>
            <person name="Xu F."/>
            <person name="Liu Y."/>
            <person name="Wang S."/>
            <person name="Yin Y."/>
            <person name="Ma Y."/>
            <person name="Zhao S."/>
            <person name="Rong C."/>
        </authorList>
    </citation>
    <scope>NUCLEOTIDE SEQUENCE [LARGE SCALE GENOMIC DNA]</scope>
    <source>
        <strain evidence="3 4">LMG 27579</strain>
    </source>
</reference>
<evidence type="ECO:0000313" key="4">
    <source>
        <dbReference type="Proteomes" id="UP000288794"/>
    </source>
</evidence>
<dbReference type="InterPro" id="IPR023577">
    <property type="entry name" value="CYTH_domain"/>
</dbReference>
<dbReference type="InterPro" id="IPR039013">
    <property type="entry name" value="YgiF"/>
</dbReference>
<name>A0A443IBQ6_9GAMM</name>
<sequence length="441" mass="50259">MTIEIELKFIVKPEAAAKLAEKLALWPHQHTPAVALTNIYFETEDSQLRRWDMGLRIRGYGERYEMTLKTAGQTIGGLHQRPEYNVDLATPELDIRLLPASVWPKACDLEALQQRLSALFSTHFQREKWLVSFQKSEIEVAFDRGEISARGLSEPLYEVELELKQGERDDLLAFADALSSMGGLRLGSLSKAARGYYLAQGKPPQAPRPVPILRVKSKATVEEGMRAAFMLALTQWQYHEELWLRGQTDALLSVREALETFRQAFSLFGAFVPRKASSLLRQKLTELEDALLEENLDADVTCYSALWLDTQLALTNWLATERWRQFIDAKADAKLQGSFKRFCDIMLGRIAADLKETFANVHQLNEYHDKSTRLSRQLLAVHLLAGAYDIAAVEEWVGAWKQLLKAIRDEQSGWLETYCRQAMKQPVFWLNGNVNARADEQ</sequence>
<dbReference type="PANTHER" id="PTHR39569">
    <property type="entry name" value="INORGANIC TRIPHOSPHATASE"/>
    <property type="match status" value="1"/>
</dbReference>
<dbReference type="GO" id="GO:0050355">
    <property type="term" value="F:inorganic triphosphate phosphatase activity"/>
    <property type="evidence" value="ECO:0007669"/>
    <property type="project" value="InterPro"/>
</dbReference>
<dbReference type="Proteomes" id="UP000288794">
    <property type="component" value="Unassembled WGS sequence"/>
</dbReference>